<keyword evidence="4" id="KW-1185">Reference proteome</keyword>
<dbReference type="InterPro" id="IPR036770">
    <property type="entry name" value="Ankyrin_rpt-contain_sf"/>
</dbReference>
<dbReference type="InterPro" id="IPR011990">
    <property type="entry name" value="TPR-like_helical_dom_sf"/>
</dbReference>
<sequence>MTFPCLLYLCMKGIIKMLGIGDGELAAAVYDFRVLHWAAYQGHLEVCKYLVEEHGIDVNMAGPDEGVTPLMTAAMSDHISVVKYLLDCGGDPMQPDENGATALHHAAGEGSSKVTEFLLSKGIPVDIDFNGRGTPLLSSIKCDEDNTLKILLDHHANVCSLLSYIFYLLLNLMKHASLLLQQPNTVFIGSATPLMMALLCRSLKCMKLLIEATTEHGGFTNFIRFLLKAGADPNIRDNNEGSYKQPAALYTRLEGKKANVKSEADKAFRMKDYKFASGLYGMALNCGEDAALYSNRSLCKLKMGDGAGALLDANRCRMMRPDWAKAYYRQAAAHMLLKDYKQACDALLDAKNLDPGSEEIERELR</sequence>
<protein>
    <submittedName>
        <fullName evidence="3">Uncharacterized protein</fullName>
    </submittedName>
</protein>
<reference evidence="3" key="1">
    <citation type="journal article" date="2018" name="DNA Res.">
        <title>Multiple hybrid de novo genome assembly of finger millet, an orphan allotetraploid crop.</title>
        <authorList>
            <person name="Hatakeyama M."/>
            <person name="Aluri S."/>
            <person name="Balachadran M.T."/>
            <person name="Sivarajan S.R."/>
            <person name="Patrignani A."/>
            <person name="Gruter S."/>
            <person name="Poveda L."/>
            <person name="Shimizu-Inatsugi R."/>
            <person name="Baeten J."/>
            <person name="Francoijs K.J."/>
            <person name="Nataraja K.N."/>
            <person name="Reddy Y.A.N."/>
            <person name="Phadnis S."/>
            <person name="Ravikumar R.L."/>
            <person name="Schlapbach R."/>
            <person name="Sreeman S.M."/>
            <person name="Shimizu K.K."/>
        </authorList>
    </citation>
    <scope>NUCLEOTIDE SEQUENCE</scope>
</reference>
<reference evidence="3" key="2">
    <citation type="submission" date="2021-12" db="EMBL/GenBank/DDBJ databases">
        <title>Resequencing data analysis of finger millet.</title>
        <authorList>
            <person name="Hatakeyama M."/>
            <person name="Aluri S."/>
            <person name="Balachadran M.T."/>
            <person name="Sivarajan S.R."/>
            <person name="Poveda L."/>
            <person name="Shimizu-Inatsugi R."/>
            <person name="Schlapbach R."/>
            <person name="Sreeman S.M."/>
            <person name="Shimizu K.K."/>
        </authorList>
    </citation>
    <scope>NUCLEOTIDE SEQUENCE</scope>
</reference>
<feature type="repeat" description="ANK" evidence="1">
    <location>
        <begin position="98"/>
        <end position="130"/>
    </location>
</feature>
<evidence type="ECO:0000256" key="2">
    <source>
        <dbReference type="PROSITE-ProRule" id="PRU00339"/>
    </source>
</evidence>
<dbReference type="SMART" id="SM00248">
    <property type="entry name" value="ANK"/>
    <property type="match status" value="5"/>
</dbReference>
<dbReference type="Pfam" id="PF12796">
    <property type="entry name" value="Ank_2"/>
    <property type="match status" value="1"/>
</dbReference>
<evidence type="ECO:0000313" key="3">
    <source>
        <dbReference type="EMBL" id="GJN40485.1"/>
    </source>
</evidence>
<evidence type="ECO:0000256" key="1">
    <source>
        <dbReference type="PROSITE-ProRule" id="PRU00023"/>
    </source>
</evidence>
<dbReference type="EMBL" id="BQKI01000131">
    <property type="protein sequence ID" value="GJN40485.1"/>
    <property type="molecule type" value="Genomic_DNA"/>
</dbReference>
<dbReference type="PROSITE" id="PS50297">
    <property type="entry name" value="ANK_REP_REGION"/>
    <property type="match status" value="2"/>
</dbReference>
<dbReference type="SUPFAM" id="SSF48452">
    <property type="entry name" value="TPR-like"/>
    <property type="match status" value="1"/>
</dbReference>
<dbReference type="Gene3D" id="1.25.40.10">
    <property type="entry name" value="Tetratricopeptide repeat domain"/>
    <property type="match status" value="1"/>
</dbReference>
<accession>A0AAV5G118</accession>
<proteinExistence type="predicted"/>
<dbReference type="InterPro" id="IPR019734">
    <property type="entry name" value="TPR_rpt"/>
</dbReference>
<keyword evidence="1" id="KW-0040">ANK repeat</keyword>
<dbReference type="PRINTS" id="PR01415">
    <property type="entry name" value="ANKYRIN"/>
</dbReference>
<keyword evidence="2" id="KW-0802">TPR repeat</keyword>
<dbReference type="SUPFAM" id="SSF48403">
    <property type="entry name" value="Ankyrin repeat"/>
    <property type="match status" value="1"/>
</dbReference>
<feature type="repeat" description="ANK" evidence="1">
    <location>
        <begin position="65"/>
        <end position="97"/>
    </location>
</feature>
<organism evidence="3 4">
    <name type="scientific">Eleusine coracana subsp. coracana</name>
    <dbReference type="NCBI Taxonomy" id="191504"/>
    <lineage>
        <taxon>Eukaryota</taxon>
        <taxon>Viridiplantae</taxon>
        <taxon>Streptophyta</taxon>
        <taxon>Embryophyta</taxon>
        <taxon>Tracheophyta</taxon>
        <taxon>Spermatophyta</taxon>
        <taxon>Magnoliopsida</taxon>
        <taxon>Liliopsida</taxon>
        <taxon>Poales</taxon>
        <taxon>Poaceae</taxon>
        <taxon>PACMAD clade</taxon>
        <taxon>Chloridoideae</taxon>
        <taxon>Cynodonteae</taxon>
        <taxon>Eleusininae</taxon>
        <taxon>Eleusine</taxon>
    </lineage>
</organism>
<comment type="caution">
    <text evidence="3">The sequence shown here is derived from an EMBL/GenBank/DDBJ whole genome shotgun (WGS) entry which is preliminary data.</text>
</comment>
<dbReference type="PANTHER" id="PTHR46224">
    <property type="entry name" value="ANKYRIN REPEAT FAMILY PROTEIN"/>
    <property type="match status" value="1"/>
</dbReference>
<feature type="repeat" description="TPR" evidence="2">
    <location>
        <begin position="324"/>
        <end position="357"/>
    </location>
</feature>
<gene>
    <name evidence="3" type="primary">gb29701</name>
    <name evidence="3" type="ORF">PR202_gb29701</name>
</gene>
<dbReference type="Proteomes" id="UP001054889">
    <property type="component" value="Unassembled WGS sequence"/>
</dbReference>
<name>A0AAV5G118_ELECO</name>
<dbReference type="Pfam" id="PF00023">
    <property type="entry name" value="Ank"/>
    <property type="match status" value="1"/>
</dbReference>
<dbReference type="Gene3D" id="1.25.40.20">
    <property type="entry name" value="Ankyrin repeat-containing domain"/>
    <property type="match status" value="2"/>
</dbReference>
<evidence type="ECO:0000313" key="4">
    <source>
        <dbReference type="Proteomes" id="UP001054889"/>
    </source>
</evidence>
<dbReference type="InterPro" id="IPR002110">
    <property type="entry name" value="Ankyrin_rpt"/>
</dbReference>
<dbReference type="PANTHER" id="PTHR46224:SF10">
    <property type="entry name" value="OS01G0189100 PROTEIN"/>
    <property type="match status" value="1"/>
</dbReference>
<dbReference type="PROSITE" id="PS50088">
    <property type="entry name" value="ANK_REPEAT"/>
    <property type="match status" value="2"/>
</dbReference>
<dbReference type="PROSITE" id="PS50005">
    <property type="entry name" value="TPR"/>
    <property type="match status" value="1"/>
</dbReference>
<dbReference type="SMART" id="SM00028">
    <property type="entry name" value="TPR"/>
    <property type="match status" value="2"/>
</dbReference>
<dbReference type="AlphaFoldDB" id="A0AAV5G118"/>
<dbReference type="InterPro" id="IPR051616">
    <property type="entry name" value="Cul2-RING_E3_ligase_SR"/>
</dbReference>